<dbReference type="EMBL" id="JALJOQ010000023">
    <property type="protein sequence ID" value="KAK9808401.1"/>
    <property type="molecule type" value="Genomic_DNA"/>
</dbReference>
<dbReference type="PANTHER" id="PTHR36006">
    <property type="entry name" value="BNAC02G25390D PROTEIN"/>
    <property type="match status" value="1"/>
</dbReference>
<sequence length="167" mass="17982">MMLRSRQPLQASGLEASLQRHYQPQLLNRLLPALLTRHSNHTAGLWQNSVPALLAALILALASPAEAGVLPRAPGVASKAFGNIPESLDSAVQKVPEHLGELLRGKSVEDCARKCIGTCIRGGQGAPGLGPMSMRREIVVFKDGFRSRTYCLSECTQVCALMAKNKQ</sequence>
<organism evidence="1 2">
    <name type="scientific">Symbiochloris irregularis</name>
    <dbReference type="NCBI Taxonomy" id="706552"/>
    <lineage>
        <taxon>Eukaryota</taxon>
        <taxon>Viridiplantae</taxon>
        <taxon>Chlorophyta</taxon>
        <taxon>core chlorophytes</taxon>
        <taxon>Trebouxiophyceae</taxon>
        <taxon>Trebouxiales</taxon>
        <taxon>Trebouxiaceae</taxon>
        <taxon>Symbiochloris</taxon>
    </lineage>
</organism>
<dbReference type="Proteomes" id="UP001465755">
    <property type="component" value="Unassembled WGS sequence"/>
</dbReference>
<protein>
    <submittedName>
        <fullName evidence="1">Uncharacterized protein</fullName>
    </submittedName>
</protein>
<accession>A0AAW1PGA1</accession>
<evidence type="ECO:0000313" key="1">
    <source>
        <dbReference type="EMBL" id="KAK9808401.1"/>
    </source>
</evidence>
<proteinExistence type="predicted"/>
<name>A0AAW1PGA1_9CHLO</name>
<comment type="caution">
    <text evidence="1">The sequence shown here is derived from an EMBL/GenBank/DDBJ whole genome shotgun (WGS) entry which is preliminary data.</text>
</comment>
<evidence type="ECO:0000313" key="2">
    <source>
        <dbReference type="Proteomes" id="UP001465755"/>
    </source>
</evidence>
<keyword evidence="2" id="KW-1185">Reference proteome</keyword>
<dbReference type="AlphaFoldDB" id="A0AAW1PGA1"/>
<dbReference type="PANTHER" id="PTHR36006:SF2">
    <property type="entry name" value="OS06G0704200 PROTEIN"/>
    <property type="match status" value="1"/>
</dbReference>
<reference evidence="1 2" key="1">
    <citation type="journal article" date="2024" name="Nat. Commun.">
        <title>Phylogenomics reveals the evolutionary origins of lichenization in chlorophyte algae.</title>
        <authorList>
            <person name="Puginier C."/>
            <person name="Libourel C."/>
            <person name="Otte J."/>
            <person name="Skaloud P."/>
            <person name="Haon M."/>
            <person name="Grisel S."/>
            <person name="Petersen M."/>
            <person name="Berrin J.G."/>
            <person name="Delaux P.M."/>
            <person name="Dal Grande F."/>
            <person name="Keller J."/>
        </authorList>
    </citation>
    <scope>NUCLEOTIDE SEQUENCE [LARGE SCALE GENOMIC DNA]</scope>
    <source>
        <strain evidence="1 2">SAG 2036</strain>
    </source>
</reference>
<gene>
    <name evidence="1" type="ORF">WJX73_000918</name>
</gene>